<protein>
    <recommendedName>
        <fullName evidence="2">DH domain-containing protein</fullName>
    </recommendedName>
</protein>
<dbReference type="EMBL" id="KN817521">
    <property type="protein sequence ID" value="KJA28572.1"/>
    <property type="molecule type" value="Genomic_DNA"/>
</dbReference>
<dbReference type="Gene3D" id="1.20.900.10">
    <property type="entry name" value="Dbl homology (DH) domain"/>
    <property type="match status" value="1"/>
</dbReference>
<accession>A0A0D2LL35</accession>
<feature type="domain" description="DH" evidence="2">
    <location>
        <begin position="169"/>
        <end position="339"/>
    </location>
</feature>
<proteinExistence type="predicted"/>
<feature type="region of interest" description="Disordered" evidence="1">
    <location>
        <begin position="267"/>
        <end position="297"/>
    </location>
</feature>
<evidence type="ECO:0000259" key="2">
    <source>
        <dbReference type="PROSITE" id="PS50010"/>
    </source>
</evidence>
<dbReference type="SUPFAM" id="SSF48065">
    <property type="entry name" value="DBL homology domain (DH-domain)"/>
    <property type="match status" value="1"/>
</dbReference>
<dbReference type="Proteomes" id="UP000054270">
    <property type="component" value="Unassembled WGS sequence"/>
</dbReference>
<reference evidence="4" key="1">
    <citation type="submission" date="2014-04" db="EMBL/GenBank/DDBJ databases">
        <title>Evolutionary Origins and Diversification of the Mycorrhizal Mutualists.</title>
        <authorList>
            <consortium name="DOE Joint Genome Institute"/>
            <consortium name="Mycorrhizal Genomics Consortium"/>
            <person name="Kohler A."/>
            <person name="Kuo A."/>
            <person name="Nagy L.G."/>
            <person name="Floudas D."/>
            <person name="Copeland A."/>
            <person name="Barry K.W."/>
            <person name="Cichocki N."/>
            <person name="Veneault-Fourrey C."/>
            <person name="LaButti K."/>
            <person name="Lindquist E.A."/>
            <person name="Lipzen A."/>
            <person name="Lundell T."/>
            <person name="Morin E."/>
            <person name="Murat C."/>
            <person name="Riley R."/>
            <person name="Ohm R."/>
            <person name="Sun H."/>
            <person name="Tunlid A."/>
            <person name="Henrissat B."/>
            <person name="Grigoriev I.V."/>
            <person name="Hibbett D.S."/>
            <person name="Martin F."/>
        </authorList>
    </citation>
    <scope>NUCLEOTIDE SEQUENCE [LARGE SCALE GENOMIC DNA]</scope>
    <source>
        <strain evidence="4">FD-334 SS-4</strain>
    </source>
</reference>
<dbReference type="PROSITE" id="PS50010">
    <property type="entry name" value="DH_2"/>
    <property type="match status" value="1"/>
</dbReference>
<feature type="compositionally biased region" description="Polar residues" evidence="1">
    <location>
        <begin position="58"/>
        <end position="74"/>
    </location>
</feature>
<dbReference type="InterPro" id="IPR000219">
    <property type="entry name" value="DH_dom"/>
</dbReference>
<feature type="region of interest" description="Disordered" evidence="1">
    <location>
        <begin position="41"/>
        <end position="82"/>
    </location>
</feature>
<keyword evidence="4" id="KW-1185">Reference proteome</keyword>
<name>A0A0D2LL35_HYPSF</name>
<sequence>MSGSIDTTALVSLAWTGEAMSPIRSPEFVLEVNRTPSKMISLKDSPPLSIINAETPPEITTKQPPSNSKRSTLQKAREPDNHLQSFSRPWTLAMAITDDGITDETLVNDLEEMRIKEVPVAGPFDLTPELHPFYRTQLFDSYAEYPLQADETGQEDVFPVDSSWTAARQVLLLCRELVRTERRYLASLKTLITNGTSSPPPTSMLQYLPGLIMASETLLERMEANPSAQGVSEAFLACEGIMSESFISWCSVVGEFFDSGERLKSKAEAEESSSAPSSGHLKGHRSQPIMSRGDSSFSVVIPEPNKIRKNTKSRPTVRDLAIQPTQRIMRHVLLLSYIL</sequence>
<dbReference type="STRING" id="945553.A0A0D2LL35"/>
<gene>
    <name evidence="3" type="ORF">HYPSUDRAFT_714107</name>
</gene>
<evidence type="ECO:0000256" key="1">
    <source>
        <dbReference type="SAM" id="MobiDB-lite"/>
    </source>
</evidence>
<dbReference type="AlphaFoldDB" id="A0A0D2LL35"/>
<evidence type="ECO:0000313" key="3">
    <source>
        <dbReference type="EMBL" id="KJA28572.1"/>
    </source>
</evidence>
<evidence type="ECO:0000313" key="4">
    <source>
        <dbReference type="Proteomes" id="UP000054270"/>
    </source>
</evidence>
<organism evidence="3 4">
    <name type="scientific">Hypholoma sublateritium (strain FD-334 SS-4)</name>
    <dbReference type="NCBI Taxonomy" id="945553"/>
    <lineage>
        <taxon>Eukaryota</taxon>
        <taxon>Fungi</taxon>
        <taxon>Dikarya</taxon>
        <taxon>Basidiomycota</taxon>
        <taxon>Agaricomycotina</taxon>
        <taxon>Agaricomycetes</taxon>
        <taxon>Agaricomycetidae</taxon>
        <taxon>Agaricales</taxon>
        <taxon>Agaricineae</taxon>
        <taxon>Strophariaceae</taxon>
        <taxon>Hypholoma</taxon>
    </lineage>
</organism>
<dbReference type="GO" id="GO:0005085">
    <property type="term" value="F:guanyl-nucleotide exchange factor activity"/>
    <property type="evidence" value="ECO:0007669"/>
    <property type="project" value="InterPro"/>
</dbReference>
<dbReference type="InterPro" id="IPR035899">
    <property type="entry name" value="DBL_dom_sf"/>
</dbReference>
<dbReference type="OrthoDB" id="660555at2759"/>